<dbReference type="PANTHER" id="PTHR31299:SF0">
    <property type="entry name" value="ESTERASE, PUTATIVE (AFU_ORTHOLOGUE AFUA_1G05850)-RELATED"/>
    <property type="match status" value="1"/>
</dbReference>
<dbReference type="Gene3D" id="3.40.50.150">
    <property type="entry name" value="Vaccinia Virus protein VP39"/>
    <property type="match status" value="1"/>
</dbReference>
<keyword evidence="2" id="KW-0808">Transferase</keyword>
<gene>
    <name evidence="2" type="primary">pcm</name>
    <name evidence="3" type="ORF">ABID41_002426</name>
</gene>
<protein>
    <recommendedName>
        <fullName evidence="2">Protein-L-isoaspartate O-methyltransferase</fullName>
        <ecNumber evidence="2">2.1.1.77</ecNumber>
    </recommendedName>
    <alternativeName>
        <fullName evidence="2">L-isoaspartyl protein carboxyl methyltransferase</fullName>
    </alternativeName>
    <alternativeName>
        <fullName evidence="2">Protein L-isoaspartyl methyltransferase</fullName>
    </alternativeName>
    <alternativeName>
        <fullName evidence="2">Protein-beta-aspartate methyltransferase</fullName>
        <shortName evidence="2">PIMT</shortName>
    </alternativeName>
</protein>
<comment type="subcellular location">
    <subcellularLocation>
        <location evidence="2">Cytoplasm</location>
    </subcellularLocation>
</comment>
<dbReference type="EC" id="2.1.1.77" evidence="2"/>
<comment type="function">
    <text evidence="2">Catalyzes the methyl esterification of L-isoaspartyl residues in peptides and proteins that result from spontaneous decomposition of normal L-aspartyl and L-asparaginyl residues. It plays a role in the repair and/or degradation of damaged proteins.</text>
</comment>
<proteinExistence type="inferred from homology"/>
<dbReference type="SUPFAM" id="SSF159501">
    <property type="entry name" value="EreA/ChaN-like"/>
    <property type="match status" value="1"/>
</dbReference>
<keyword evidence="2" id="KW-0489">Methyltransferase</keyword>
<dbReference type="InterPro" id="IPR000682">
    <property type="entry name" value="PCMT"/>
</dbReference>
<dbReference type="Gene3D" id="3.40.1660.10">
    <property type="entry name" value="EreA-like (biosynthetic domain)"/>
    <property type="match status" value="1"/>
</dbReference>
<comment type="caution">
    <text evidence="3">The sequence shown here is derived from an EMBL/GenBank/DDBJ whole genome shotgun (WGS) entry which is preliminary data.</text>
</comment>
<dbReference type="InterPro" id="IPR052036">
    <property type="entry name" value="Hydrolase/PRTase-associated"/>
</dbReference>
<evidence type="ECO:0000313" key="4">
    <source>
        <dbReference type="Proteomes" id="UP001549110"/>
    </source>
</evidence>
<dbReference type="CDD" id="cd02440">
    <property type="entry name" value="AdoMet_MTases"/>
    <property type="match status" value="1"/>
</dbReference>
<reference evidence="3 4" key="1">
    <citation type="submission" date="2024-06" db="EMBL/GenBank/DDBJ databases">
        <title>Genomic Encyclopedia of Type Strains, Phase IV (KMG-IV): sequencing the most valuable type-strain genomes for metagenomic binning, comparative biology and taxonomic classification.</title>
        <authorList>
            <person name="Goeker M."/>
        </authorList>
    </citation>
    <scope>NUCLEOTIDE SEQUENCE [LARGE SCALE GENOMIC DNA]</scope>
    <source>
        <strain evidence="3 4">DSM 17809</strain>
    </source>
</reference>
<dbReference type="Gene3D" id="3.30.1870.10">
    <property type="entry name" value="EreA-like, domain 2"/>
    <property type="match status" value="1"/>
</dbReference>
<comment type="catalytic activity">
    <reaction evidence="2">
        <text>[protein]-L-isoaspartate + S-adenosyl-L-methionine = [protein]-L-isoaspartate alpha-methyl ester + S-adenosyl-L-homocysteine</text>
        <dbReference type="Rhea" id="RHEA:12705"/>
        <dbReference type="Rhea" id="RHEA-COMP:12143"/>
        <dbReference type="Rhea" id="RHEA-COMP:12144"/>
        <dbReference type="ChEBI" id="CHEBI:57856"/>
        <dbReference type="ChEBI" id="CHEBI:59789"/>
        <dbReference type="ChEBI" id="CHEBI:90596"/>
        <dbReference type="ChEBI" id="CHEBI:90598"/>
        <dbReference type="EC" id="2.1.1.77"/>
    </reaction>
</comment>
<dbReference type="CDD" id="cd14728">
    <property type="entry name" value="Ere-like"/>
    <property type="match status" value="1"/>
</dbReference>
<accession>A0ABV2EJW3</accession>
<evidence type="ECO:0000256" key="1">
    <source>
        <dbReference type="ARBA" id="ARBA00005369"/>
    </source>
</evidence>
<dbReference type="SUPFAM" id="SSF53335">
    <property type="entry name" value="S-adenosyl-L-methionine-dependent methyltransferases"/>
    <property type="match status" value="1"/>
</dbReference>
<name>A0ABV2EJW3_9CAUL</name>
<dbReference type="InterPro" id="IPR007815">
    <property type="entry name" value="Emycin_Estase"/>
</dbReference>
<keyword evidence="2" id="KW-0949">S-adenosyl-L-methionine</keyword>
<dbReference type="EMBL" id="JBEPLU010000002">
    <property type="protein sequence ID" value="MET3527308.1"/>
    <property type="molecule type" value="Genomic_DNA"/>
</dbReference>
<dbReference type="PANTHER" id="PTHR31299">
    <property type="entry name" value="ESTERASE, PUTATIVE (AFU_ORTHOLOGUE AFUA_1G05850)-RELATED"/>
    <property type="match status" value="1"/>
</dbReference>
<keyword evidence="4" id="KW-1185">Reference proteome</keyword>
<dbReference type="HAMAP" id="MF_00090">
    <property type="entry name" value="PIMT"/>
    <property type="match status" value="1"/>
</dbReference>
<sequence>MIDMPHARALMVERQLLRRNVHDPAVLKAMGEVPREAFVPEALQDFAYDDAPLPIDAGQTISQPYIVAAMVEAAALKPKDTVLEVGAGSGYAAAVMGAIARRVDAIERHENLAQAATERLKRLGIDNVEIHCGDGSLGLPQAAPFDAILVAAAGPRPPESLKAQLKPGGRLVMPVGEPGGEQRLVRLTRTSAGDFEQEDLGGVGFVPLIGQEGWGEERASAQRQPAEPPKGEPHGLALLIREAAEPLPAPEDAAFGAAFDRFAQARVVLLGEASHGTSEFYRARAAISRRLIGEHGFRVVALEADWPDAATLDRYVRGQPQSAESEAPFLRFPTWMWRNREFAEFVRWLRDWNEGRPADDQVSLHGLDLYSLSASIRAVLDYLDRTDPPAAQVARERYGCLTPWAKEPQAYGRMALSEGYARCEAAVMAVLRDLLERRLADGSDALDAAANARLVKNAEAYYRAIYYGAAESWNLRDTHMFETLEQVLAARGAGAKAVVWAHNSHIGDASKTEMGRNRGELNIGQLCRERFGPQAALVGMGTHAGTVACATDWDGPLEIKQIRPSLAGSYERLAHEAGLPRFLLDLRSGVHETLREALAEPRLERFIGVIYRQDTERLSHYSAASLAGQFDAYVWFDETGPVDALPAPPPTGPDETYPFGL</sequence>
<dbReference type="NCBIfam" id="TIGR00080">
    <property type="entry name" value="pimt"/>
    <property type="match status" value="1"/>
</dbReference>
<dbReference type="Pfam" id="PF05139">
    <property type="entry name" value="Erythro_esteras"/>
    <property type="match status" value="1"/>
</dbReference>
<evidence type="ECO:0000313" key="3">
    <source>
        <dbReference type="EMBL" id="MET3527308.1"/>
    </source>
</evidence>
<dbReference type="InterPro" id="IPR029063">
    <property type="entry name" value="SAM-dependent_MTases_sf"/>
</dbReference>
<comment type="similarity">
    <text evidence="1 2">Belongs to the methyltransferase superfamily. L-isoaspartyl/D-aspartyl protein methyltransferase family.</text>
</comment>
<dbReference type="NCBIfam" id="NF001453">
    <property type="entry name" value="PRK00312.1"/>
    <property type="match status" value="1"/>
</dbReference>
<dbReference type="Pfam" id="PF01135">
    <property type="entry name" value="PCMT"/>
    <property type="match status" value="1"/>
</dbReference>
<dbReference type="PROSITE" id="PS01279">
    <property type="entry name" value="PCMT"/>
    <property type="match status" value="1"/>
</dbReference>
<dbReference type="RefSeq" id="WP_331932306.1">
    <property type="nucleotide sequence ID" value="NZ_JBEPLU010000002.1"/>
</dbReference>
<dbReference type="Proteomes" id="UP001549110">
    <property type="component" value="Unassembled WGS sequence"/>
</dbReference>
<feature type="active site" evidence="2">
    <location>
        <position position="62"/>
    </location>
</feature>
<evidence type="ECO:0000256" key="2">
    <source>
        <dbReference type="HAMAP-Rule" id="MF_00090"/>
    </source>
</evidence>
<keyword evidence="2" id="KW-0963">Cytoplasm</keyword>
<organism evidence="3 4">
    <name type="scientific">Phenylobacterium koreense</name>
    <dbReference type="NCBI Taxonomy" id="266125"/>
    <lineage>
        <taxon>Bacteria</taxon>
        <taxon>Pseudomonadati</taxon>
        <taxon>Pseudomonadota</taxon>
        <taxon>Alphaproteobacteria</taxon>
        <taxon>Caulobacterales</taxon>
        <taxon>Caulobacteraceae</taxon>
        <taxon>Phenylobacterium</taxon>
    </lineage>
</organism>